<comment type="caution">
    <text evidence="2">The sequence shown here is derived from an EMBL/GenBank/DDBJ whole genome shotgun (WGS) entry which is preliminary data.</text>
</comment>
<dbReference type="SUPFAM" id="SSF53649">
    <property type="entry name" value="Alkaline phosphatase-like"/>
    <property type="match status" value="1"/>
</dbReference>
<name>A0AAE3IBI6_9EURY</name>
<reference evidence="2" key="1">
    <citation type="submission" date="2023-02" db="EMBL/GenBank/DDBJ databases">
        <title>Enrichment on poylsaccharides allowed isolation of novel metabolic and taxonomic groups of Haloarchaea.</title>
        <authorList>
            <person name="Sorokin D.Y."/>
            <person name="Elcheninov A.G."/>
            <person name="Khizhniak T.V."/>
            <person name="Kolganova T.V."/>
            <person name="Kublanov I.V."/>
        </authorList>
    </citation>
    <scope>NUCLEOTIDE SEQUENCE</scope>
    <source>
        <strain evidence="1 3">HArc-curdl5-1</strain>
        <strain evidence="2">HArc-curdl7</strain>
    </source>
</reference>
<dbReference type="InterPro" id="IPR002591">
    <property type="entry name" value="Phosphodiest/P_Trfase"/>
</dbReference>
<gene>
    <name evidence="2" type="ORF">OB914_11250</name>
    <name evidence="1" type="ORF">OB916_11105</name>
</gene>
<dbReference type="PANTHER" id="PTHR10151">
    <property type="entry name" value="ECTONUCLEOTIDE PYROPHOSPHATASE/PHOSPHODIESTERASE"/>
    <property type="match status" value="1"/>
</dbReference>
<dbReference type="PANTHER" id="PTHR10151:SF120">
    <property type="entry name" value="BIS(5'-ADENOSYL)-TRIPHOSPHATASE"/>
    <property type="match status" value="1"/>
</dbReference>
<evidence type="ECO:0000313" key="3">
    <source>
        <dbReference type="Proteomes" id="UP001208186"/>
    </source>
</evidence>
<dbReference type="Gene3D" id="3.40.720.10">
    <property type="entry name" value="Alkaline Phosphatase, subunit A"/>
    <property type="match status" value="1"/>
</dbReference>
<keyword evidence="3" id="KW-1185">Reference proteome</keyword>
<dbReference type="RefSeq" id="WP_315909360.1">
    <property type="nucleotide sequence ID" value="NZ_JAOPKC010000012.1"/>
</dbReference>
<dbReference type="EMBL" id="JAOPKD010000011">
    <property type="protein sequence ID" value="MCU4727543.1"/>
    <property type="molecule type" value="Genomic_DNA"/>
</dbReference>
<accession>A0AAE3IBI6</accession>
<organism evidence="2 4">
    <name type="scientific">Halapricum hydrolyticum</name>
    <dbReference type="NCBI Taxonomy" id="2979991"/>
    <lineage>
        <taxon>Archaea</taxon>
        <taxon>Methanobacteriati</taxon>
        <taxon>Methanobacteriota</taxon>
        <taxon>Stenosarchaea group</taxon>
        <taxon>Halobacteria</taxon>
        <taxon>Halobacteriales</taxon>
        <taxon>Haloarculaceae</taxon>
        <taxon>Halapricum</taxon>
    </lineage>
</organism>
<dbReference type="InterPro" id="IPR017850">
    <property type="entry name" value="Alkaline_phosphatase_core_sf"/>
</dbReference>
<evidence type="ECO:0000313" key="2">
    <source>
        <dbReference type="EMBL" id="MCU4727543.1"/>
    </source>
</evidence>
<proteinExistence type="predicted"/>
<dbReference type="GO" id="GO:0016787">
    <property type="term" value="F:hydrolase activity"/>
    <property type="evidence" value="ECO:0007669"/>
    <property type="project" value="UniProtKB-ARBA"/>
</dbReference>
<sequence>MDTRDGGVRTVVFGLDAACHSVLDRLPEDAVPTLRSVFETGVDAPLTSQVPPWTPSAWPSLYTGMNPGKHGIFDFLSFDGYEWDVVNATHCRERPIWELLDRHGFRSVVVNVPVTHPPTAFDGALVPGYMAPESPTCHPVGLFDELEDAIGSYRVYPDGSGDESGYTAAVSSRGAAFRYLADRFDPDFGFLQFQVTDTVFHDRPDDWETIEAIYRAVDTEIQLALAACDPDNVFVVSDHGMGPLAGVEFRANDFLAGRGDVRTVAGGDGMPTWSTVRDSELKSGGDAIDLPRREQATRRVAAVRDRALEATVSTAARLGLTSQRIGHALERVGLAETVARAVPTSVIRSGTERVDFPNSVAYMRSRTECGIRLNLVGREPDGVVPPAEYEVVRSGLIAALREVESPDGASLFEAVLPREAVFEGPQTERAVDIVLVPAGFEHFLSAAIRGSVFGRPTEPWNHKMDGLVAARGEAIDASRSLEGATLLDIAPTVLATFDVPADRRMDGTVLRIVEGVGRQDYPDPQRTTRTTTDDATVEQRLTDLGYIE</sequence>
<dbReference type="Proteomes" id="UP001208186">
    <property type="component" value="Unassembled WGS sequence"/>
</dbReference>
<protein>
    <submittedName>
        <fullName evidence="2">Alkaline phosphatase family protein</fullName>
    </submittedName>
</protein>
<evidence type="ECO:0000313" key="4">
    <source>
        <dbReference type="Proteomes" id="UP001209746"/>
    </source>
</evidence>
<dbReference type="AlphaFoldDB" id="A0AAE3IBI6"/>
<dbReference type="Proteomes" id="UP001209746">
    <property type="component" value="Unassembled WGS sequence"/>
</dbReference>
<dbReference type="Pfam" id="PF01663">
    <property type="entry name" value="Phosphodiest"/>
    <property type="match status" value="1"/>
</dbReference>
<dbReference type="EMBL" id="JAOPKC010000012">
    <property type="protein sequence ID" value="MCU4718608.1"/>
    <property type="molecule type" value="Genomic_DNA"/>
</dbReference>
<evidence type="ECO:0000313" key="1">
    <source>
        <dbReference type="EMBL" id="MCU4718608.1"/>
    </source>
</evidence>